<dbReference type="EMBL" id="JBEXAE010000012">
    <property type="protein sequence ID" value="MET6992068.1"/>
    <property type="molecule type" value="Genomic_DNA"/>
</dbReference>
<dbReference type="Pfam" id="PF03576">
    <property type="entry name" value="Peptidase_S58"/>
    <property type="match status" value="1"/>
</dbReference>
<dbReference type="Proteomes" id="UP001549799">
    <property type="component" value="Unassembled WGS sequence"/>
</dbReference>
<evidence type="ECO:0000313" key="4">
    <source>
        <dbReference type="Proteomes" id="UP001549799"/>
    </source>
</evidence>
<keyword evidence="4" id="KW-1185">Reference proteome</keyword>
<sequence length="480" mass="52523">MKRTLIVFIVMLICFQSYGQNPRARDLGIPFAGITGKFNAITDVKGVEVGYSTIIEGSGKNIIGKGPIRTGVTAIFPRGKAKKFSPVYANWYSLNGNGEMTGTTWVTESGFLETPIMITNTNSVGAVRQAVLKYYVDTDWYNGEEWWYTYPVVAETYDGFLNDIYGFHVKEKHVLEAIENSSRGAIAEGNVGGGTGMMCLGFKGGTGTSSRVIHINDSTYTVGVLVQSNFGAKKNLTIAGVPVGMELLNVKGEILKGAPLSNRKEGDGSIIVIVATDAPLLPHQLKRIAQRIPLGIGNVGGRGANGSGDIFMAFSTANENAFNRKENSSIVNLANDMINPLFEATVQGVEEAIINAMVAAETMEGINGNTSYRLPHDATIEVLKKYNRFQPKVIIDTTLLEKYFGKYELGPELYLTIFKEGENIFAQITNRIKVELTAVNKNTFDVFDYGIRIVFNIEDNNNISDLTILSNGERKVKKIE</sequence>
<evidence type="ECO:0000256" key="2">
    <source>
        <dbReference type="SAM" id="SignalP"/>
    </source>
</evidence>
<dbReference type="SUPFAM" id="SSF56266">
    <property type="entry name" value="DmpA/ArgJ-like"/>
    <property type="match status" value="1"/>
</dbReference>
<dbReference type="InterPro" id="IPR005321">
    <property type="entry name" value="Peptidase_S58_DmpA"/>
</dbReference>
<dbReference type="PANTHER" id="PTHR36512:SF3">
    <property type="entry name" value="BLR5678 PROTEIN"/>
    <property type="match status" value="1"/>
</dbReference>
<organism evidence="3 4">
    <name type="scientific">Sediminicola arcticus</name>
    <dbReference type="NCBI Taxonomy" id="1574308"/>
    <lineage>
        <taxon>Bacteria</taxon>
        <taxon>Pseudomonadati</taxon>
        <taxon>Bacteroidota</taxon>
        <taxon>Flavobacteriia</taxon>
        <taxon>Flavobacteriales</taxon>
        <taxon>Flavobacteriaceae</taxon>
        <taxon>Sediminicola</taxon>
    </lineage>
</organism>
<dbReference type="CDD" id="cd02253">
    <property type="entry name" value="DmpA"/>
    <property type="match status" value="1"/>
</dbReference>
<name>A0ABV2SY22_9FLAO</name>
<proteinExistence type="inferred from homology"/>
<feature type="signal peptide" evidence="2">
    <location>
        <begin position="1"/>
        <end position="19"/>
    </location>
</feature>
<dbReference type="PANTHER" id="PTHR36512">
    <property type="entry name" value="D-AMINOPEPTIDASE"/>
    <property type="match status" value="1"/>
</dbReference>
<comment type="caution">
    <text evidence="3">The sequence shown here is derived from an EMBL/GenBank/DDBJ whole genome shotgun (WGS) entry which is preliminary data.</text>
</comment>
<dbReference type="RefSeq" id="WP_354616609.1">
    <property type="nucleotide sequence ID" value="NZ_JBEXAE010000012.1"/>
</dbReference>
<evidence type="ECO:0000313" key="3">
    <source>
        <dbReference type="EMBL" id="MET6992068.1"/>
    </source>
</evidence>
<reference evidence="3 4" key="1">
    <citation type="submission" date="2024-07" db="EMBL/GenBank/DDBJ databases">
        <title>The genome sequence of type strain Sediminicola arcticus GDMCC 1.2805.</title>
        <authorList>
            <person name="Liu Y."/>
        </authorList>
    </citation>
    <scope>NUCLEOTIDE SEQUENCE [LARGE SCALE GENOMIC DNA]</scope>
    <source>
        <strain evidence="3 4">GDMCC 1.2805</strain>
    </source>
</reference>
<feature type="chain" id="PRO_5046396652" evidence="2">
    <location>
        <begin position="20"/>
        <end position="480"/>
    </location>
</feature>
<protein>
    <submittedName>
        <fullName evidence="3">P1 family peptidase</fullName>
    </submittedName>
</protein>
<dbReference type="InterPro" id="IPR016117">
    <property type="entry name" value="ArgJ-like_dom_sf"/>
</dbReference>
<dbReference type="Gene3D" id="3.60.70.12">
    <property type="entry name" value="L-amino peptidase D-ALA esterase/amidase"/>
    <property type="match status" value="1"/>
</dbReference>
<gene>
    <name evidence="3" type="ORF">ABXZ36_15580</name>
</gene>
<evidence type="ECO:0000256" key="1">
    <source>
        <dbReference type="ARBA" id="ARBA00007068"/>
    </source>
</evidence>
<keyword evidence="2" id="KW-0732">Signal</keyword>
<comment type="similarity">
    <text evidence="1">Belongs to the peptidase S58 family.</text>
</comment>
<accession>A0ABV2SY22</accession>